<dbReference type="Proteomes" id="UP000077315">
    <property type="component" value="Unassembled WGS sequence"/>
</dbReference>
<sequence length="212" mass="24163">MYSVREGLARYAVAEVEFFNGMSPQDRKMITDNGSQTLEDCLLYGEIGFVVAGLKPCVLVQFSCPERMNGLYRQKVIDPLADELGLRTRVLGCLESEEMNLTGGLIVDLVECHENKDKNRIVDELWSCGSTIGEDRLARILDYPGSLPRSEQDILTMLEVAYVDSRRGCVVTTFAAQTREEQKVRTHFERYRMQCKDLFGIDLQLIIRRPQL</sequence>
<evidence type="ECO:0000313" key="2">
    <source>
        <dbReference type="Proteomes" id="UP000077315"/>
    </source>
</evidence>
<dbReference type="STRING" id="763407.A0A162ZU85"/>
<dbReference type="EMBL" id="KV440993">
    <property type="protein sequence ID" value="OAD69061.1"/>
    <property type="molecule type" value="Genomic_DNA"/>
</dbReference>
<dbReference type="AlphaFoldDB" id="A0A162ZU85"/>
<keyword evidence="2" id="KW-1185">Reference proteome</keyword>
<name>A0A162ZU85_PHYB8</name>
<dbReference type="VEuPathDB" id="FungiDB:PHYBLDRAFT_67155"/>
<reference evidence="2" key="1">
    <citation type="submission" date="2015-06" db="EMBL/GenBank/DDBJ databases">
        <title>Expansion of signal transduction pathways in fungi by whole-genome duplication.</title>
        <authorList>
            <consortium name="DOE Joint Genome Institute"/>
            <person name="Corrochano L.M."/>
            <person name="Kuo A."/>
            <person name="Marcet-Houben M."/>
            <person name="Polaino S."/>
            <person name="Salamov A."/>
            <person name="Villalobos J.M."/>
            <person name="Alvarez M.I."/>
            <person name="Avalos J."/>
            <person name="Benito E.P."/>
            <person name="Benoit I."/>
            <person name="Burger G."/>
            <person name="Camino L.P."/>
            <person name="Canovas D."/>
            <person name="Cerda-Olmedo E."/>
            <person name="Cheng J.-F."/>
            <person name="Dominguez A."/>
            <person name="Elias M."/>
            <person name="Eslava A.P."/>
            <person name="Glaser F."/>
            <person name="Grimwood J."/>
            <person name="Gutierrez G."/>
            <person name="Heitman J."/>
            <person name="Henrissat B."/>
            <person name="Iturriaga E.A."/>
            <person name="Lang B.F."/>
            <person name="Lavin J.L."/>
            <person name="Lee S."/>
            <person name="Li W."/>
            <person name="Lindquist E."/>
            <person name="Lopez-Garcia S."/>
            <person name="Luque E.M."/>
            <person name="Marcos A.T."/>
            <person name="Martin J."/>
            <person name="McCluskey K."/>
            <person name="Medina H.R."/>
            <person name="Miralles-Duran A."/>
            <person name="Miyazaki A."/>
            <person name="Munoz-Torres E."/>
            <person name="Oguiza J.A."/>
            <person name="Ohm R."/>
            <person name="Olmedo M."/>
            <person name="Orejas M."/>
            <person name="Ortiz-Castellanos L."/>
            <person name="Pisabarro A.G."/>
            <person name="Rodriguez-Romero J."/>
            <person name="Ruiz-Herrera J."/>
            <person name="Ruiz-Vazquez R."/>
            <person name="Sanz C."/>
            <person name="Schackwitz W."/>
            <person name="Schmutz J."/>
            <person name="Shahriari M."/>
            <person name="Shelest E."/>
            <person name="Silva-Franco F."/>
            <person name="Soanes D."/>
            <person name="Syed K."/>
            <person name="Tagua V.G."/>
            <person name="Talbot N.J."/>
            <person name="Thon M."/>
            <person name="De vries R.P."/>
            <person name="Wiebenga A."/>
            <person name="Yadav J.S."/>
            <person name="Braun E.L."/>
            <person name="Baker S."/>
            <person name="Garre V."/>
            <person name="Horwitz B."/>
            <person name="Torres-Martinez S."/>
            <person name="Idnurm A."/>
            <person name="Herrera-Estrella A."/>
            <person name="Gabaldon T."/>
            <person name="Grigoriev I.V."/>
        </authorList>
    </citation>
    <scope>NUCLEOTIDE SEQUENCE [LARGE SCALE GENOMIC DNA]</scope>
    <source>
        <strain evidence="2">NRRL 1555(-)</strain>
    </source>
</reference>
<protein>
    <submittedName>
        <fullName evidence="1">Uncharacterized protein</fullName>
    </submittedName>
</protein>
<accession>A0A162ZU85</accession>
<dbReference type="InParanoid" id="A0A162ZU85"/>
<dbReference type="RefSeq" id="XP_018287101.1">
    <property type="nucleotide sequence ID" value="XM_018441746.1"/>
</dbReference>
<evidence type="ECO:0000313" key="1">
    <source>
        <dbReference type="EMBL" id="OAD69061.1"/>
    </source>
</evidence>
<proteinExistence type="predicted"/>
<dbReference type="OrthoDB" id="61900at2759"/>
<gene>
    <name evidence="1" type="ORF">PHYBLDRAFT_67155</name>
</gene>
<organism evidence="1 2">
    <name type="scientific">Phycomyces blakesleeanus (strain ATCC 8743b / DSM 1359 / FGSC 10004 / NBRC 33097 / NRRL 1555)</name>
    <dbReference type="NCBI Taxonomy" id="763407"/>
    <lineage>
        <taxon>Eukaryota</taxon>
        <taxon>Fungi</taxon>
        <taxon>Fungi incertae sedis</taxon>
        <taxon>Mucoromycota</taxon>
        <taxon>Mucoromycotina</taxon>
        <taxon>Mucoromycetes</taxon>
        <taxon>Mucorales</taxon>
        <taxon>Phycomycetaceae</taxon>
        <taxon>Phycomyces</taxon>
    </lineage>
</organism>
<dbReference type="GeneID" id="29002652"/>